<accession>A0AAV4WYS5</accession>
<reference evidence="1 2" key="1">
    <citation type="submission" date="2021-06" db="EMBL/GenBank/DDBJ databases">
        <title>Caerostris darwini draft genome.</title>
        <authorList>
            <person name="Kono N."/>
            <person name="Arakawa K."/>
        </authorList>
    </citation>
    <scope>NUCLEOTIDE SEQUENCE [LARGE SCALE GENOMIC DNA]</scope>
</reference>
<gene>
    <name evidence="1" type="ORF">CDAR_516311</name>
</gene>
<dbReference type="Proteomes" id="UP001054837">
    <property type="component" value="Unassembled WGS sequence"/>
</dbReference>
<keyword evidence="2" id="KW-1185">Reference proteome</keyword>
<protein>
    <submittedName>
        <fullName evidence="1">Uncharacterized protein</fullName>
    </submittedName>
</protein>
<evidence type="ECO:0000313" key="1">
    <source>
        <dbReference type="EMBL" id="GIY88056.1"/>
    </source>
</evidence>
<comment type="caution">
    <text evidence="1">The sequence shown here is derived from an EMBL/GenBank/DDBJ whole genome shotgun (WGS) entry which is preliminary data.</text>
</comment>
<name>A0AAV4WYS5_9ARAC</name>
<evidence type="ECO:0000313" key="2">
    <source>
        <dbReference type="Proteomes" id="UP001054837"/>
    </source>
</evidence>
<proteinExistence type="predicted"/>
<organism evidence="1 2">
    <name type="scientific">Caerostris darwini</name>
    <dbReference type="NCBI Taxonomy" id="1538125"/>
    <lineage>
        <taxon>Eukaryota</taxon>
        <taxon>Metazoa</taxon>
        <taxon>Ecdysozoa</taxon>
        <taxon>Arthropoda</taxon>
        <taxon>Chelicerata</taxon>
        <taxon>Arachnida</taxon>
        <taxon>Araneae</taxon>
        <taxon>Araneomorphae</taxon>
        <taxon>Entelegynae</taxon>
        <taxon>Araneoidea</taxon>
        <taxon>Araneidae</taxon>
        <taxon>Caerostris</taxon>
    </lineage>
</organism>
<dbReference type="EMBL" id="BPLQ01015437">
    <property type="protein sequence ID" value="GIY88056.1"/>
    <property type="molecule type" value="Genomic_DNA"/>
</dbReference>
<dbReference type="AlphaFoldDB" id="A0AAV4WYS5"/>
<sequence length="150" mass="16684">MWGEGLAGTTQGIESLEEITIGDCFPRKPGLTALLRGSLIGPVWRTELSGLVGKYPRNLIITNSNLYCECFIRQTAALHCVPEWRVASILSETNQDHCLIKWQFTKDPAIREGGKIHGSSRAIPDLPETTVNLKGSRCIPFHSDRDRNSH</sequence>